<reference evidence="13 14" key="2">
    <citation type="submission" date="2017-04" db="EMBL/GenBank/DDBJ databases">
        <title>CpG methylation of centromeres and impact of large insertions on vertebrate speciation.</title>
        <authorList>
            <person name="Ichikawa K."/>
            <person name="Yoshimura J."/>
            <person name="Morishita S."/>
        </authorList>
    </citation>
    <scope>NUCLEOTIDE SEQUENCE</scope>
    <source>
        <strain evidence="13 14">HSOK</strain>
    </source>
</reference>
<evidence type="ECO:0000256" key="3">
    <source>
        <dbReference type="ARBA" id="ARBA00022614"/>
    </source>
</evidence>
<evidence type="ECO:0000256" key="5">
    <source>
        <dbReference type="ARBA" id="ARBA00022846"/>
    </source>
</evidence>
<reference key="1">
    <citation type="journal article" date="2007" name="Nature">
        <title>The medaka draft genome and insights into vertebrate genome evolution.</title>
        <authorList>
            <person name="Kasahara M."/>
            <person name="Naruse K."/>
            <person name="Sasaki S."/>
            <person name="Nakatani Y."/>
            <person name="Qu W."/>
            <person name="Ahsan B."/>
            <person name="Yamada T."/>
            <person name="Nagayasu Y."/>
            <person name="Doi K."/>
            <person name="Kasai Y."/>
            <person name="Jindo T."/>
            <person name="Kobayashi D."/>
            <person name="Shimada A."/>
            <person name="Toyoda A."/>
            <person name="Kuroki Y."/>
            <person name="Fujiyama A."/>
            <person name="Sasaki T."/>
            <person name="Shimizu A."/>
            <person name="Asakawa S."/>
            <person name="Shimizu N."/>
            <person name="Hashimoto S."/>
            <person name="Yang J."/>
            <person name="Lee Y."/>
            <person name="Matsushima K."/>
            <person name="Sugano S."/>
            <person name="Sakaizumi M."/>
            <person name="Narita T."/>
            <person name="Ohishi K."/>
            <person name="Haga S."/>
            <person name="Ohta F."/>
            <person name="Nomoto H."/>
            <person name="Nogata K."/>
            <person name="Morishita T."/>
            <person name="Endo T."/>
            <person name="Shin-I T."/>
            <person name="Takeda H."/>
            <person name="Morishita S."/>
            <person name="Kohara Y."/>
        </authorList>
    </citation>
    <scope>NUCLEOTIDE SEQUENCE [LARGE SCALE GENOMIC DNA]</scope>
    <source>
        <strain>Hd-rR</strain>
    </source>
</reference>
<organism evidence="13 14">
    <name type="scientific">Oryzias latipes</name>
    <name type="common">Japanese rice fish</name>
    <name type="synonym">Japanese killifish</name>
    <dbReference type="NCBI Taxonomy" id="8090"/>
    <lineage>
        <taxon>Eukaryota</taxon>
        <taxon>Metazoa</taxon>
        <taxon>Chordata</taxon>
        <taxon>Craniata</taxon>
        <taxon>Vertebrata</taxon>
        <taxon>Euteleostomi</taxon>
        <taxon>Actinopterygii</taxon>
        <taxon>Neopterygii</taxon>
        <taxon>Teleostei</taxon>
        <taxon>Neoteleostei</taxon>
        <taxon>Acanthomorphata</taxon>
        <taxon>Ovalentaria</taxon>
        <taxon>Atherinomorphae</taxon>
        <taxon>Beloniformes</taxon>
        <taxon>Adrianichthyidae</taxon>
        <taxon>Oryziinae</taxon>
        <taxon>Oryzias</taxon>
    </lineage>
</organism>
<sequence>MDPVPNRMNREMIQNAIEKNSIKSDLMSKEDNICLPEADVIKLEYQNIQRIDSLQEYTSLVRLDLNNNLIKKIQGLDSLINLTWLNLSFNRIEKIQGLTSLQKLKVLNLSNNQITVIENMDTLDNLTHFFIGCNLLNQLENVLYLKRFKKLVHIYMKGNLFSNEDDYQFFIVAFFPNLTVLDNKLILQELKEKASSKYQDDIEKRNQEESQKQLAEEVLQKQEAELNLHKEAFVEYLDGPHLFKSMFDEDMFSSDVRSVPGIEDLLQSFENQMVGLCKQLFDRGLAEFEQRERELKSFSSSQDEVETHYKNQAIQVLEDFNRQHKERIKKLEQLTLQNSVSEELSRGYDEINKLSERLMTLEFKLISKLEENIRNVETCISDKVTDFIEIAQETFTECRNLEDDFHHKVQEIIDATLENVAKGSQVENLPHDVKMLFTDKIKVMHALNTNHKLHLLTLNDREQKLLTSVSSWKIAFFKDVHDKVTQQNRMRISDIHRYADFLRKQLERFH</sequence>
<dbReference type="Proteomes" id="UP000265200">
    <property type="component" value="Chromosome 8"/>
</dbReference>
<dbReference type="InterPro" id="IPR001611">
    <property type="entry name" value="Leu-rich_rpt"/>
</dbReference>
<dbReference type="SUPFAM" id="SSF52058">
    <property type="entry name" value="L domain-like"/>
    <property type="match status" value="1"/>
</dbReference>
<dbReference type="FunFam" id="3.80.10.10:FF:001426">
    <property type="entry name" value="Dynein regulatory complex subunit 3"/>
    <property type="match status" value="1"/>
</dbReference>
<reference evidence="13" key="4">
    <citation type="submission" date="2025-09" db="UniProtKB">
        <authorList>
            <consortium name="Ensembl"/>
        </authorList>
    </citation>
    <scope>IDENTIFICATION</scope>
    <source>
        <strain evidence="13">HSOK</strain>
    </source>
</reference>
<dbReference type="PROSITE" id="PS51450">
    <property type="entry name" value="LRR"/>
    <property type="match status" value="3"/>
</dbReference>
<dbReference type="Ensembl" id="ENSORLT00015004831.1">
    <property type="protein sequence ID" value="ENSORLP00015006084.1"/>
    <property type="gene ID" value="ENSORLG00015006906.1"/>
</dbReference>
<reference evidence="13" key="3">
    <citation type="submission" date="2025-08" db="UniProtKB">
        <authorList>
            <consortium name="Ensembl"/>
        </authorList>
    </citation>
    <scope>IDENTIFICATION</scope>
    <source>
        <strain evidence="13">HSOK</strain>
    </source>
</reference>
<comment type="similarity">
    <text evidence="10">Belongs to the DRC3 family.</text>
</comment>
<evidence type="ECO:0000256" key="7">
    <source>
        <dbReference type="ARBA" id="ARBA00023069"/>
    </source>
</evidence>
<keyword evidence="6 12" id="KW-0175">Coiled coil</keyword>
<dbReference type="InterPro" id="IPR032675">
    <property type="entry name" value="LRR_dom_sf"/>
</dbReference>
<dbReference type="Pfam" id="PF14580">
    <property type="entry name" value="LRR_9"/>
    <property type="match status" value="1"/>
</dbReference>
<keyword evidence="9" id="KW-0966">Cell projection</keyword>
<evidence type="ECO:0000256" key="8">
    <source>
        <dbReference type="ARBA" id="ARBA00023212"/>
    </source>
</evidence>
<evidence type="ECO:0000313" key="13">
    <source>
        <dbReference type="Ensembl" id="ENSORLP00015006084.1"/>
    </source>
</evidence>
<evidence type="ECO:0000256" key="4">
    <source>
        <dbReference type="ARBA" id="ARBA00022737"/>
    </source>
</evidence>
<evidence type="ECO:0000256" key="9">
    <source>
        <dbReference type="ARBA" id="ARBA00023273"/>
    </source>
</evidence>
<keyword evidence="3" id="KW-0433">Leucine-rich repeat</keyword>
<keyword evidence="2" id="KW-0963">Cytoplasm</keyword>
<evidence type="ECO:0000256" key="12">
    <source>
        <dbReference type="SAM" id="Coils"/>
    </source>
</evidence>
<keyword evidence="4" id="KW-0677">Repeat</keyword>
<keyword evidence="8" id="KW-0206">Cytoskeleton</keyword>
<keyword evidence="5" id="KW-0282">Flagellum</keyword>
<evidence type="ECO:0000256" key="2">
    <source>
        <dbReference type="ARBA" id="ARBA00022490"/>
    </source>
</evidence>
<dbReference type="PANTHER" id="PTHR45973">
    <property type="entry name" value="PROTEIN PHOSPHATASE 1 REGULATORY SUBUNIT SDS22-RELATED"/>
    <property type="match status" value="1"/>
</dbReference>
<keyword evidence="7" id="KW-0969">Cilium</keyword>
<evidence type="ECO:0000313" key="14">
    <source>
        <dbReference type="Proteomes" id="UP000265200"/>
    </source>
</evidence>
<comment type="subcellular location">
    <subcellularLocation>
        <location evidence="1">Cytoplasm</location>
        <location evidence="1">Cytoskeleton</location>
        <location evidence="1">Flagellum axoneme</location>
    </subcellularLocation>
</comment>
<protein>
    <recommendedName>
        <fullName evidence="11">Dynein regulatory complex subunit 3</fullName>
    </recommendedName>
</protein>
<feature type="coiled-coil region" evidence="12">
    <location>
        <begin position="205"/>
        <end position="232"/>
    </location>
</feature>
<evidence type="ECO:0000256" key="11">
    <source>
        <dbReference type="ARBA" id="ARBA00040950"/>
    </source>
</evidence>
<dbReference type="InterPro" id="IPR050576">
    <property type="entry name" value="Cilia_flagella_integrity"/>
</dbReference>
<name>A0A3P9HEL2_ORYLA</name>
<proteinExistence type="inferred from homology"/>
<evidence type="ECO:0000256" key="1">
    <source>
        <dbReference type="ARBA" id="ARBA00004611"/>
    </source>
</evidence>
<dbReference type="SMART" id="SM00365">
    <property type="entry name" value="LRR_SD22"/>
    <property type="match status" value="4"/>
</dbReference>
<dbReference type="Gene3D" id="3.80.10.10">
    <property type="entry name" value="Ribonuclease Inhibitor"/>
    <property type="match status" value="1"/>
</dbReference>
<evidence type="ECO:0000256" key="10">
    <source>
        <dbReference type="ARBA" id="ARBA00038378"/>
    </source>
</evidence>
<dbReference type="AlphaFoldDB" id="A0A3P9HEL2"/>
<dbReference type="PANTHER" id="PTHR45973:SF12">
    <property type="entry name" value="DYNEIN REGULATORY COMPLEX SUBUNIT 3"/>
    <property type="match status" value="1"/>
</dbReference>
<evidence type="ECO:0000256" key="6">
    <source>
        <dbReference type="ARBA" id="ARBA00023054"/>
    </source>
</evidence>
<accession>A0A3P9HEL2</accession>